<dbReference type="RefSeq" id="XP_024733575.1">
    <property type="nucleotide sequence ID" value="XM_024888168.1"/>
</dbReference>
<feature type="compositionally biased region" description="Acidic residues" evidence="1">
    <location>
        <begin position="1"/>
        <end position="10"/>
    </location>
</feature>
<dbReference type="InterPro" id="IPR036388">
    <property type="entry name" value="WH-like_DNA-bd_sf"/>
</dbReference>
<organism evidence="2 3">
    <name type="scientific">Hyaloscypha bicolor E</name>
    <dbReference type="NCBI Taxonomy" id="1095630"/>
    <lineage>
        <taxon>Eukaryota</taxon>
        <taxon>Fungi</taxon>
        <taxon>Dikarya</taxon>
        <taxon>Ascomycota</taxon>
        <taxon>Pezizomycotina</taxon>
        <taxon>Leotiomycetes</taxon>
        <taxon>Helotiales</taxon>
        <taxon>Hyaloscyphaceae</taxon>
        <taxon>Hyaloscypha</taxon>
        <taxon>Hyaloscypha bicolor</taxon>
    </lineage>
</organism>
<dbReference type="OrthoDB" id="3559205at2759"/>
<evidence type="ECO:0000256" key="1">
    <source>
        <dbReference type="SAM" id="MobiDB-lite"/>
    </source>
</evidence>
<proteinExistence type="predicted"/>
<accession>A0A2J6T0W5</accession>
<dbReference type="Proteomes" id="UP000235371">
    <property type="component" value="Unassembled WGS sequence"/>
</dbReference>
<dbReference type="Gene3D" id="1.10.10.10">
    <property type="entry name" value="Winged helix-like DNA-binding domain superfamily/Winged helix DNA-binding domain"/>
    <property type="match status" value="2"/>
</dbReference>
<feature type="region of interest" description="Disordered" evidence="1">
    <location>
        <begin position="1"/>
        <end position="32"/>
    </location>
</feature>
<reference evidence="2 3" key="1">
    <citation type="submission" date="2016-04" db="EMBL/GenBank/DDBJ databases">
        <title>A degradative enzymes factory behind the ericoid mycorrhizal symbiosis.</title>
        <authorList>
            <consortium name="DOE Joint Genome Institute"/>
            <person name="Martino E."/>
            <person name="Morin E."/>
            <person name="Grelet G."/>
            <person name="Kuo A."/>
            <person name="Kohler A."/>
            <person name="Daghino S."/>
            <person name="Barry K."/>
            <person name="Choi C."/>
            <person name="Cichocki N."/>
            <person name="Clum A."/>
            <person name="Copeland A."/>
            <person name="Hainaut M."/>
            <person name="Haridas S."/>
            <person name="Labutti K."/>
            <person name="Lindquist E."/>
            <person name="Lipzen A."/>
            <person name="Khouja H.-R."/>
            <person name="Murat C."/>
            <person name="Ohm R."/>
            <person name="Olson A."/>
            <person name="Spatafora J."/>
            <person name="Veneault-Fourrey C."/>
            <person name="Henrissat B."/>
            <person name="Grigoriev I."/>
            <person name="Martin F."/>
            <person name="Perotto S."/>
        </authorList>
    </citation>
    <scope>NUCLEOTIDE SEQUENCE [LARGE SCALE GENOMIC DNA]</scope>
    <source>
        <strain evidence="2 3">E</strain>
    </source>
</reference>
<evidence type="ECO:0000313" key="2">
    <source>
        <dbReference type="EMBL" id="PMD56671.1"/>
    </source>
</evidence>
<protein>
    <recommendedName>
        <fullName evidence="4">Transposase Tc1-like domain-containing protein</fullName>
    </recommendedName>
</protein>
<keyword evidence="3" id="KW-1185">Reference proteome</keyword>
<evidence type="ECO:0000313" key="3">
    <source>
        <dbReference type="Proteomes" id="UP000235371"/>
    </source>
</evidence>
<dbReference type="GeneID" id="36596244"/>
<gene>
    <name evidence="2" type="ORF">K444DRAFT_70770</name>
</gene>
<name>A0A2J6T0W5_9HELO</name>
<dbReference type="STRING" id="1095630.A0A2J6T0W5"/>
<evidence type="ECO:0008006" key="4">
    <source>
        <dbReference type="Google" id="ProtNLM"/>
    </source>
</evidence>
<dbReference type="InParanoid" id="A0A2J6T0W5"/>
<dbReference type="EMBL" id="KZ613848">
    <property type="protein sequence ID" value="PMD56671.1"/>
    <property type="molecule type" value="Genomic_DNA"/>
</dbReference>
<dbReference type="AlphaFoldDB" id="A0A2J6T0W5"/>
<sequence length="147" mass="16998">MEDSDSDSDSEISNILSPSVLKDHQPNENWRTPVRATVRSLRRQGKSYGQIRKATGLTRSTIQHIIKGPTSRTTRKGLATKRPALKQADVKRIFRFVSQSWTNRTKSWGRIKHELKLEASITTIRRIIKEHGYRRCVACRRPFISKQ</sequence>